<feature type="chain" id="PRO_5011584452" evidence="1">
    <location>
        <begin position="24"/>
        <end position="289"/>
    </location>
</feature>
<keyword evidence="1" id="KW-0732">Signal</keyword>
<gene>
    <name evidence="3" type="ORF">SAMN05444277_11133</name>
</gene>
<dbReference type="SUPFAM" id="SSF49299">
    <property type="entry name" value="PKD domain"/>
    <property type="match status" value="1"/>
</dbReference>
<dbReference type="AlphaFoldDB" id="A0A1I5Y948"/>
<dbReference type="OrthoDB" id="7443339at2"/>
<dbReference type="RefSeq" id="WP_090660888.1">
    <property type="nucleotide sequence ID" value="NZ_FOXQ01000011.1"/>
</dbReference>
<organism evidence="3 4">
    <name type="scientific">Parafilimonas terrae</name>
    <dbReference type="NCBI Taxonomy" id="1465490"/>
    <lineage>
        <taxon>Bacteria</taxon>
        <taxon>Pseudomonadati</taxon>
        <taxon>Bacteroidota</taxon>
        <taxon>Chitinophagia</taxon>
        <taxon>Chitinophagales</taxon>
        <taxon>Chitinophagaceae</taxon>
        <taxon>Parafilimonas</taxon>
    </lineage>
</organism>
<dbReference type="Gene3D" id="2.60.40.10">
    <property type="entry name" value="Immunoglobulins"/>
    <property type="match status" value="1"/>
</dbReference>
<evidence type="ECO:0000256" key="1">
    <source>
        <dbReference type="SAM" id="SignalP"/>
    </source>
</evidence>
<dbReference type="EMBL" id="FOXQ01000011">
    <property type="protein sequence ID" value="SFQ40630.1"/>
    <property type="molecule type" value="Genomic_DNA"/>
</dbReference>
<dbReference type="Pfam" id="PF18911">
    <property type="entry name" value="PKD_4"/>
    <property type="match status" value="1"/>
</dbReference>
<dbReference type="InterPro" id="IPR013783">
    <property type="entry name" value="Ig-like_fold"/>
</dbReference>
<feature type="signal peptide" evidence="1">
    <location>
        <begin position="1"/>
        <end position="23"/>
    </location>
</feature>
<evidence type="ECO:0000313" key="3">
    <source>
        <dbReference type="EMBL" id="SFQ40630.1"/>
    </source>
</evidence>
<proteinExistence type="predicted"/>
<accession>A0A1I5Y948</accession>
<protein>
    <submittedName>
        <fullName evidence="3">PKD domain-containing protein</fullName>
    </submittedName>
</protein>
<feature type="domain" description="PKD" evidence="2">
    <location>
        <begin position="50"/>
        <end position="103"/>
    </location>
</feature>
<keyword evidence="4" id="KW-1185">Reference proteome</keyword>
<name>A0A1I5Y948_9BACT</name>
<evidence type="ECO:0000259" key="2">
    <source>
        <dbReference type="PROSITE" id="PS50093"/>
    </source>
</evidence>
<dbReference type="InterPro" id="IPR000601">
    <property type="entry name" value="PKD_dom"/>
</dbReference>
<dbReference type="CDD" id="cd00146">
    <property type="entry name" value="PKD"/>
    <property type="match status" value="1"/>
</dbReference>
<evidence type="ECO:0000313" key="4">
    <source>
        <dbReference type="Proteomes" id="UP000199031"/>
    </source>
</evidence>
<sequence length="289" mass="31671">MKKTNLTILIAALIAAVNFSSCKKDSDNPQPFVFYSLSIDGATVSFTNKSEDAVSYKWDFGDGTTSTDESPTHTYPGKGKYVPTLYATTSAGVTGEASTVIHIAKVSSIKLDDNSLSDWDTVATNVITAGAHSGNFIKAKFDYDANYVYVYFEQNTKKSDGNIYDLYIDADNNINTGLLTGEIPNGGYEVLLEGTIFDDWLDPYYFIGTDQQNFGNYTYQNLNEFYKLGTVVQSGSVQKFEFGLSRSKIKGLTGKGLRIGVQVAANDWSAIIGYSPDQSTDAFFLDMSE</sequence>
<reference evidence="3 4" key="1">
    <citation type="submission" date="2016-10" db="EMBL/GenBank/DDBJ databases">
        <authorList>
            <person name="de Groot N.N."/>
        </authorList>
    </citation>
    <scope>NUCLEOTIDE SEQUENCE [LARGE SCALE GENOMIC DNA]</scope>
    <source>
        <strain evidence="3 4">DSM 28286</strain>
    </source>
</reference>
<dbReference type="PROSITE" id="PS50093">
    <property type="entry name" value="PKD"/>
    <property type="match status" value="1"/>
</dbReference>
<dbReference type="SMART" id="SM00089">
    <property type="entry name" value="PKD"/>
    <property type="match status" value="1"/>
</dbReference>
<dbReference type="InterPro" id="IPR035986">
    <property type="entry name" value="PKD_dom_sf"/>
</dbReference>
<dbReference type="Proteomes" id="UP000199031">
    <property type="component" value="Unassembled WGS sequence"/>
</dbReference>
<dbReference type="InterPro" id="IPR022409">
    <property type="entry name" value="PKD/Chitinase_dom"/>
</dbReference>
<dbReference type="STRING" id="1465490.SAMN05444277_11133"/>